<organism evidence="2 3">
    <name type="scientific">Parathielavia hyrcaniae</name>
    <dbReference type="NCBI Taxonomy" id="113614"/>
    <lineage>
        <taxon>Eukaryota</taxon>
        <taxon>Fungi</taxon>
        <taxon>Dikarya</taxon>
        <taxon>Ascomycota</taxon>
        <taxon>Pezizomycotina</taxon>
        <taxon>Sordariomycetes</taxon>
        <taxon>Sordariomycetidae</taxon>
        <taxon>Sordariales</taxon>
        <taxon>Chaetomiaceae</taxon>
        <taxon>Parathielavia</taxon>
    </lineage>
</organism>
<feature type="region of interest" description="Disordered" evidence="1">
    <location>
        <begin position="107"/>
        <end position="138"/>
    </location>
</feature>
<sequence>MALARLTRRVEDRGEHPSGIDIHLSHPTITKMAACSLEASGSWLRRRTATATPAPPATHLATQTKPAPTTSPPLQGQAQPPVEFGPRVWQTASNLTLSASTCSISQLDGEKGQKKGQVSSFGLAAASPLPTRDTNGGL</sequence>
<feature type="region of interest" description="Disordered" evidence="1">
    <location>
        <begin position="1"/>
        <end position="23"/>
    </location>
</feature>
<evidence type="ECO:0000256" key="1">
    <source>
        <dbReference type="SAM" id="MobiDB-lite"/>
    </source>
</evidence>
<dbReference type="EMBL" id="MU863625">
    <property type="protein sequence ID" value="KAK4105649.1"/>
    <property type="molecule type" value="Genomic_DNA"/>
</dbReference>
<proteinExistence type="predicted"/>
<gene>
    <name evidence="2" type="ORF">N658DRAFT_126975</name>
</gene>
<feature type="compositionally biased region" description="Polar residues" evidence="1">
    <location>
        <begin position="60"/>
        <end position="78"/>
    </location>
</feature>
<keyword evidence="3" id="KW-1185">Reference proteome</keyword>
<evidence type="ECO:0000313" key="3">
    <source>
        <dbReference type="Proteomes" id="UP001305647"/>
    </source>
</evidence>
<evidence type="ECO:0000313" key="2">
    <source>
        <dbReference type="EMBL" id="KAK4105649.1"/>
    </source>
</evidence>
<dbReference type="Proteomes" id="UP001305647">
    <property type="component" value="Unassembled WGS sequence"/>
</dbReference>
<reference evidence="2" key="2">
    <citation type="submission" date="2023-05" db="EMBL/GenBank/DDBJ databases">
        <authorList>
            <consortium name="Lawrence Berkeley National Laboratory"/>
            <person name="Steindorff A."/>
            <person name="Hensen N."/>
            <person name="Bonometti L."/>
            <person name="Westerberg I."/>
            <person name="Brannstrom I.O."/>
            <person name="Guillou S."/>
            <person name="Cros-Aarteil S."/>
            <person name="Calhoun S."/>
            <person name="Haridas S."/>
            <person name="Kuo A."/>
            <person name="Mondo S."/>
            <person name="Pangilinan J."/>
            <person name="Riley R."/>
            <person name="Labutti K."/>
            <person name="Andreopoulos B."/>
            <person name="Lipzen A."/>
            <person name="Chen C."/>
            <person name="Yanf M."/>
            <person name="Daum C."/>
            <person name="Ng V."/>
            <person name="Clum A."/>
            <person name="Ohm R."/>
            <person name="Martin F."/>
            <person name="Silar P."/>
            <person name="Natvig D."/>
            <person name="Lalanne C."/>
            <person name="Gautier V."/>
            <person name="Ament-Velasquez S.L."/>
            <person name="Kruys A."/>
            <person name="Hutchinson M.I."/>
            <person name="Powell A.J."/>
            <person name="Barry K."/>
            <person name="Miller A.N."/>
            <person name="Grigoriev I.V."/>
            <person name="Debuchy R."/>
            <person name="Gladieux P."/>
            <person name="Thoren M.H."/>
            <person name="Johannesson H."/>
        </authorList>
    </citation>
    <scope>NUCLEOTIDE SEQUENCE</scope>
    <source>
        <strain evidence="2">CBS 757.83</strain>
    </source>
</reference>
<reference evidence="2" key="1">
    <citation type="journal article" date="2023" name="Mol. Phylogenet. Evol.">
        <title>Genome-scale phylogeny and comparative genomics of the fungal order Sordariales.</title>
        <authorList>
            <person name="Hensen N."/>
            <person name="Bonometti L."/>
            <person name="Westerberg I."/>
            <person name="Brannstrom I.O."/>
            <person name="Guillou S."/>
            <person name="Cros-Aarteil S."/>
            <person name="Calhoun S."/>
            <person name="Haridas S."/>
            <person name="Kuo A."/>
            <person name="Mondo S."/>
            <person name="Pangilinan J."/>
            <person name="Riley R."/>
            <person name="LaButti K."/>
            <person name="Andreopoulos B."/>
            <person name="Lipzen A."/>
            <person name="Chen C."/>
            <person name="Yan M."/>
            <person name="Daum C."/>
            <person name="Ng V."/>
            <person name="Clum A."/>
            <person name="Steindorff A."/>
            <person name="Ohm R.A."/>
            <person name="Martin F."/>
            <person name="Silar P."/>
            <person name="Natvig D.O."/>
            <person name="Lalanne C."/>
            <person name="Gautier V."/>
            <person name="Ament-Velasquez S.L."/>
            <person name="Kruys A."/>
            <person name="Hutchinson M.I."/>
            <person name="Powell A.J."/>
            <person name="Barry K."/>
            <person name="Miller A.N."/>
            <person name="Grigoriev I.V."/>
            <person name="Debuchy R."/>
            <person name="Gladieux P."/>
            <person name="Hiltunen Thoren M."/>
            <person name="Johannesson H."/>
        </authorList>
    </citation>
    <scope>NUCLEOTIDE SEQUENCE</scope>
    <source>
        <strain evidence="2">CBS 757.83</strain>
    </source>
</reference>
<comment type="caution">
    <text evidence="2">The sequence shown here is derived from an EMBL/GenBank/DDBJ whole genome shotgun (WGS) entry which is preliminary data.</text>
</comment>
<protein>
    <submittedName>
        <fullName evidence="2">Uncharacterized protein</fullName>
    </submittedName>
</protein>
<feature type="compositionally biased region" description="Basic and acidic residues" evidence="1">
    <location>
        <begin position="8"/>
        <end position="18"/>
    </location>
</feature>
<dbReference type="AlphaFoldDB" id="A0AAN6QBD4"/>
<feature type="region of interest" description="Disordered" evidence="1">
    <location>
        <begin position="46"/>
        <end position="82"/>
    </location>
</feature>
<name>A0AAN6QBD4_9PEZI</name>
<accession>A0AAN6QBD4</accession>